<evidence type="ECO:0000256" key="3">
    <source>
        <dbReference type="ARBA" id="ARBA00001946"/>
    </source>
</evidence>
<keyword evidence="9" id="KW-0479">Metal-binding</keyword>
<evidence type="ECO:0000256" key="9">
    <source>
        <dbReference type="ARBA" id="ARBA00022723"/>
    </source>
</evidence>
<dbReference type="GO" id="GO:0035269">
    <property type="term" value="P:protein O-linked glycosylation via mannose"/>
    <property type="evidence" value="ECO:0007669"/>
    <property type="project" value="TreeGrafter"/>
</dbReference>
<comment type="cofactor">
    <cofactor evidence="2">
        <name>Mn(2+)</name>
        <dbReference type="ChEBI" id="CHEBI:29035"/>
    </cofactor>
</comment>
<evidence type="ECO:0000256" key="7">
    <source>
        <dbReference type="ARBA" id="ARBA00022676"/>
    </source>
</evidence>
<keyword evidence="8 13" id="KW-0808">Transferase</keyword>
<evidence type="ECO:0000313" key="16">
    <source>
        <dbReference type="RefSeq" id="XP_026192126.1"/>
    </source>
</evidence>
<comment type="subcellular location">
    <subcellularLocation>
        <location evidence="4 13">Endoplasmic reticulum</location>
    </subcellularLocation>
</comment>
<dbReference type="EC" id="2.4.1.83" evidence="13"/>
<dbReference type="GO" id="GO:0006066">
    <property type="term" value="P:alcohol metabolic process"/>
    <property type="evidence" value="ECO:0007669"/>
    <property type="project" value="UniProtKB-ARBA"/>
</dbReference>
<evidence type="ECO:0000256" key="4">
    <source>
        <dbReference type="ARBA" id="ARBA00004240"/>
    </source>
</evidence>
<comment type="function">
    <text evidence="13">Transfers mannose from GDP-mannose to dolichol monophosphate to form dolichol phosphate mannose (Dol-P-Man) which is the mannosyl donor in pathways leading to N-glycosylation, glycosyl phosphatidylinositol membrane anchoring, and O-mannosylation of proteins.</text>
</comment>
<sequence length="237" mass="26930">MALYSVILPTYNERENLSLIVYMLYETFTTHKLKFEILVVDDNSPDGTAAEYRRLQQVLDPERLHLLQRPGKLGLGSAYADGLKQIKGNFVILMDADFSHHPKFIPDFIRKQKDTNCDVVTGSRYIPGGAVHGWSLRRKVISRGANFLAQLLLDPAVSDLTGSFRLFKREVLEALMPKIQSKGYAFQMEIIVRARASGLSIEEVPITFVDRMNGESKLGQMEIVQYLKGLLYLFWSV</sequence>
<dbReference type="GO" id="GO:0004582">
    <property type="term" value="F:dolichyl-phosphate beta-D-mannosyltransferase activity"/>
    <property type="evidence" value="ECO:0007669"/>
    <property type="project" value="UniProtKB-UniRule"/>
</dbReference>
<feature type="domain" description="Glycosyltransferase 2-like" evidence="14">
    <location>
        <begin position="5"/>
        <end position="174"/>
    </location>
</feature>
<evidence type="ECO:0000256" key="10">
    <source>
        <dbReference type="ARBA" id="ARBA00022824"/>
    </source>
</evidence>
<keyword evidence="7 13" id="KW-0328">Glycosyltransferase</keyword>
<dbReference type="GO" id="GO:0006720">
    <property type="term" value="P:isoprenoid metabolic process"/>
    <property type="evidence" value="ECO:0007669"/>
    <property type="project" value="UniProtKB-ARBA"/>
</dbReference>
<evidence type="ECO:0000259" key="14">
    <source>
        <dbReference type="Pfam" id="PF00535"/>
    </source>
</evidence>
<dbReference type="RefSeq" id="XP_026192126.1">
    <property type="nucleotide sequence ID" value="XM_026336341.1"/>
</dbReference>
<comment type="catalytic activity">
    <reaction evidence="13">
        <text>a di-trans,poly-cis-dolichyl phosphate + GDP-alpha-D-mannose = a di-trans,poly-cis-dolichyl beta-D-mannosyl phosphate + GDP</text>
        <dbReference type="Rhea" id="RHEA:21184"/>
        <dbReference type="Rhea" id="RHEA-COMP:19498"/>
        <dbReference type="Rhea" id="RHEA-COMP:19501"/>
        <dbReference type="ChEBI" id="CHEBI:57527"/>
        <dbReference type="ChEBI" id="CHEBI:57683"/>
        <dbReference type="ChEBI" id="CHEBI:58189"/>
        <dbReference type="ChEBI" id="CHEBI:58211"/>
    </reaction>
</comment>
<organism evidence="15 16">
    <name type="scientific">Cyclospora cayetanensis</name>
    <dbReference type="NCBI Taxonomy" id="88456"/>
    <lineage>
        <taxon>Eukaryota</taxon>
        <taxon>Sar</taxon>
        <taxon>Alveolata</taxon>
        <taxon>Apicomplexa</taxon>
        <taxon>Conoidasida</taxon>
        <taxon>Coccidia</taxon>
        <taxon>Eucoccidiorida</taxon>
        <taxon>Eimeriorina</taxon>
        <taxon>Eimeriidae</taxon>
        <taxon>Cyclospora</taxon>
    </lineage>
</organism>
<evidence type="ECO:0000256" key="8">
    <source>
        <dbReference type="ARBA" id="ARBA00022679"/>
    </source>
</evidence>
<evidence type="ECO:0000256" key="11">
    <source>
        <dbReference type="ARBA" id="ARBA00022842"/>
    </source>
</evidence>
<dbReference type="PANTHER" id="PTHR43398">
    <property type="entry name" value="DOLICHOL-PHOSPHATE MANNOSYLTRANSFERASE SUBUNIT 1"/>
    <property type="match status" value="1"/>
</dbReference>
<dbReference type="GO" id="GO:0046872">
    <property type="term" value="F:metal ion binding"/>
    <property type="evidence" value="ECO:0007669"/>
    <property type="project" value="UniProtKB-KW"/>
</dbReference>
<comment type="pathway">
    <text evidence="5 13">Protein modification; protein glycosylation.</text>
</comment>
<gene>
    <name evidence="16" type="primary">LOC34619556</name>
</gene>
<dbReference type="SUPFAM" id="SSF53448">
    <property type="entry name" value="Nucleotide-diphospho-sugar transferases"/>
    <property type="match status" value="1"/>
</dbReference>
<dbReference type="CDD" id="cd06442">
    <property type="entry name" value="DPM1_like"/>
    <property type="match status" value="1"/>
</dbReference>
<accession>A0A6P6RW64</accession>
<evidence type="ECO:0000313" key="15">
    <source>
        <dbReference type="Proteomes" id="UP000515125"/>
    </source>
</evidence>
<evidence type="ECO:0000256" key="1">
    <source>
        <dbReference type="ARBA" id="ARBA00001913"/>
    </source>
</evidence>
<dbReference type="GO" id="GO:0006488">
    <property type="term" value="P:dolichol-linked oligosaccharide biosynthetic process"/>
    <property type="evidence" value="ECO:0007669"/>
    <property type="project" value="TreeGrafter"/>
</dbReference>
<comment type="cofactor">
    <cofactor evidence="1">
        <name>Ca(2+)</name>
        <dbReference type="ChEBI" id="CHEBI:29108"/>
    </cofactor>
</comment>
<dbReference type="GO" id="GO:0005789">
    <property type="term" value="C:endoplasmic reticulum membrane"/>
    <property type="evidence" value="ECO:0007669"/>
    <property type="project" value="TreeGrafter"/>
</dbReference>
<dbReference type="Gene3D" id="3.90.550.10">
    <property type="entry name" value="Spore Coat Polysaccharide Biosynthesis Protein SpsA, Chain A"/>
    <property type="match status" value="1"/>
</dbReference>
<dbReference type="Pfam" id="PF00535">
    <property type="entry name" value="Glycos_transf_2"/>
    <property type="match status" value="1"/>
</dbReference>
<evidence type="ECO:0000256" key="12">
    <source>
        <dbReference type="ARBA" id="ARBA00023211"/>
    </source>
</evidence>
<keyword evidence="12" id="KW-0464">Manganese</keyword>
<comment type="subunit">
    <text evidence="13">Component of the dolichol-phosphate mannose (DPM) synthase complex.</text>
</comment>
<evidence type="ECO:0000256" key="2">
    <source>
        <dbReference type="ARBA" id="ARBA00001936"/>
    </source>
</evidence>
<keyword evidence="15" id="KW-1185">Reference proteome</keyword>
<dbReference type="InterPro" id="IPR029044">
    <property type="entry name" value="Nucleotide-diphossugar_trans"/>
</dbReference>
<comment type="cofactor">
    <cofactor evidence="3">
        <name>Mg(2+)</name>
        <dbReference type="ChEBI" id="CHEBI:18420"/>
    </cofactor>
</comment>
<reference evidence="16" key="1">
    <citation type="submission" date="2025-08" db="UniProtKB">
        <authorList>
            <consortium name="RefSeq"/>
        </authorList>
    </citation>
    <scope>IDENTIFICATION</scope>
</reference>
<keyword evidence="10 13" id="KW-0256">Endoplasmic reticulum</keyword>
<dbReference type="InterPro" id="IPR001173">
    <property type="entry name" value="Glyco_trans_2-like"/>
</dbReference>
<dbReference type="FunFam" id="3.90.550.10:FF:000036">
    <property type="entry name" value="Dolichol-phosphate mannosyltransferase subunit 1"/>
    <property type="match status" value="1"/>
</dbReference>
<dbReference type="PANTHER" id="PTHR43398:SF1">
    <property type="entry name" value="DOLICHOL-PHOSPHATE MANNOSYLTRANSFERASE SUBUNIT 1"/>
    <property type="match status" value="1"/>
</dbReference>
<evidence type="ECO:0000256" key="6">
    <source>
        <dbReference type="ARBA" id="ARBA00006739"/>
    </source>
</evidence>
<dbReference type="Proteomes" id="UP000515125">
    <property type="component" value="Unplaced"/>
</dbReference>
<dbReference type="GeneID" id="34619556"/>
<keyword evidence="11" id="KW-0460">Magnesium</keyword>
<dbReference type="GO" id="GO:0006506">
    <property type="term" value="P:GPI anchor biosynthetic process"/>
    <property type="evidence" value="ECO:0007669"/>
    <property type="project" value="TreeGrafter"/>
</dbReference>
<evidence type="ECO:0000256" key="13">
    <source>
        <dbReference type="RuleBase" id="RU365083"/>
    </source>
</evidence>
<dbReference type="UniPathway" id="UPA00378"/>
<dbReference type="OrthoDB" id="2603at2759"/>
<protein>
    <recommendedName>
        <fullName evidence="13">Dolichol-phosphate mannosyltransferase subunit 1</fullName>
        <ecNumber evidence="13">2.4.1.83</ecNumber>
    </recommendedName>
</protein>
<dbReference type="AlphaFoldDB" id="A0A6P6RW64"/>
<name>A0A6P6RW64_9EIME</name>
<evidence type="ECO:0000256" key="5">
    <source>
        <dbReference type="ARBA" id="ARBA00004922"/>
    </source>
</evidence>
<comment type="similarity">
    <text evidence="6 13">Belongs to the glycosyltransferase 2 family.</text>
</comment>
<proteinExistence type="inferred from homology"/>
<dbReference type="InterPro" id="IPR039528">
    <property type="entry name" value="DPM1-like"/>
</dbReference>